<dbReference type="EMBL" id="VFIA01000012">
    <property type="protein sequence ID" value="MBC3791819.1"/>
    <property type="molecule type" value="Genomic_DNA"/>
</dbReference>
<protein>
    <submittedName>
        <fullName evidence="1">Uncharacterized protein</fullName>
    </submittedName>
</protein>
<name>A0ABR6W5E2_9BACT</name>
<dbReference type="Proteomes" id="UP000700732">
    <property type="component" value="Unassembled WGS sequence"/>
</dbReference>
<reference evidence="1 2" key="1">
    <citation type="submission" date="2019-06" db="EMBL/GenBank/DDBJ databases">
        <title>Spirosoma utsteinense sp. nov. isolated from Antarctic ice-free soils.</title>
        <authorList>
            <person name="Tahon G."/>
        </authorList>
    </citation>
    <scope>NUCLEOTIDE SEQUENCE [LARGE SCALE GENOMIC DNA]</scope>
    <source>
        <strain evidence="1 2">LMG 31447</strain>
    </source>
</reference>
<comment type="caution">
    <text evidence="1">The sequence shown here is derived from an EMBL/GenBank/DDBJ whole genome shotgun (WGS) entry which is preliminary data.</text>
</comment>
<dbReference type="RefSeq" id="WP_186737608.1">
    <property type="nucleotide sequence ID" value="NZ_VFIA01000012.1"/>
</dbReference>
<gene>
    <name evidence="1" type="ORF">FH603_2327</name>
</gene>
<sequence>MSYIAIPIPNLPGKQDIEIDVTINGQKQALHYRVELFYWGDCIGLPQSPPSFEQGTLGQGTLDRVDCIRQHLSSYDKDWALYYIGSPTDEFVPVTFVRKEDLAKQRQLRAMS</sequence>
<evidence type="ECO:0000313" key="1">
    <source>
        <dbReference type="EMBL" id="MBC3791819.1"/>
    </source>
</evidence>
<keyword evidence="2" id="KW-1185">Reference proteome</keyword>
<proteinExistence type="predicted"/>
<evidence type="ECO:0000313" key="2">
    <source>
        <dbReference type="Proteomes" id="UP000700732"/>
    </source>
</evidence>
<organism evidence="1 2">
    <name type="scientific">Spirosoma utsteinense</name>
    <dbReference type="NCBI Taxonomy" id="2585773"/>
    <lineage>
        <taxon>Bacteria</taxon>
        <taxon>Pseudomonadati</taxon>
        <taxon>Bacteroidota</taxon>
        <taxon>Cytophagia</taxon>
        <taxon>Cytophagales</taxon>
        <taxon>Cytophagaceae</taxon>
        <taxon>Spirosoma</taxon>
    </lineage>
</organism>
<accession>A0ABR6W5E2</accession>